<dbReference type="SFLD" id="SFLDG01129">
    <property type="entry name" value="C1.5:_HAD__Beta-PGM__Phosphata"/>
    <property type="match status" value="1"/>
</dbReference>
<dbReference type="Gene3D" id="1.10.150.240">
    <property type="entry name" value="Putative phosphatase, domain 2"/>
    <property type="match status" value="1"/>
</dbReference>
<organism evidence="1 2">
    <name type="scientific">Rhodovulum sulfidophilum</name>
    <name type="common">Rhodobacter sulfidophilus</name>
    <dbReference type="NCBI Taxonomy" id="35806"/>
    <lineage>
        <taxon>Bacteria</taxon>
        <taxon>Pseudomonadati</taxon>
        <taxon>Pseudomonadota</taxon>
        <taxon>Alphaproteobacteria</taxon>
        <taxon>Rhodobacterales</taxon>
        <taxon>Paracoccaceae</taxon>
        <taxon>Rhodovulum</taxon>
    </lineage>
</organism>
<dbReference type="Pfam" id="PF13419">
    <property type="entry name" value="HAD_2"/>
    <property type="match status" value="1"/>
</dbReference>
<proteinExistence type="predicted"/>
<dbReference type="SFLD" id="SFLDG01135">
    <property type="entry name" value="C1.5.6:_HAD__Beta-PGM__Phospha"/>
    <property type="match status" value="1"/>
</dbReference>
<dbReference type="PATRIC" id="fig|35806.4.peg.3582"/>
<dbReference type="InterPro" id="IPR023198">
    <property type="entry name" value="PGP-like_dom2"/>
</dbReference>
<dbReference type="GO" id="GO:0008967">
    <property type="term" value="F:phosphoglycolate phosphatase activity"/>
    <property type="evidence" value="ECO:0007669"/>
    <property type="project" value="TreeGrafter"/>
</dbReference>
<name>A0A0D6B6D2_RHOSU</name>
<dbReference type="InterPro" id="IPR036412">
    <property type="entry name" value="HAD-like_sf"/>
</dbReference>
<dbReference type="PANTHER" id="PTHR43434">
    <property type="entry name" value="PHOSPHOGLYCOLATE PHOSPHATASE"/>
    <property type="match status" value="1"/>
</dbReference>
<protein>
    <submittedName>
        <fullName evidence="1">HAD-superfamily hydrolase, subfamily IA, variant1</fullName>
    </submittedName>
</protein>
<dbReference type="SUPFAM" id="SSF56784">
    <property type="entry name" value="HAD-like"/>
    <property type="match status" value="1"/>
</dbReference>
<reference evidence="1 2" key="1">
    <citation type="submission" date="2015-02" db="EMBL/GenBank/DDBJ databases">
        <title>Genome sequene of Rhodovulum sulfidophilum DSM 2351.</title>
        <authorList>
            <person name="Nagao N."/>
        </authorList>
    </citation>
    <scope>NUCLEOTIDE SEQUENCE [LARGE SCALE GENOMIC DNA]</scope>
    <source>
        <strain evidence="1 2">DSM 2351</strain>
    </source>
</reference>
<dbReference type="NCBIfam" id="TIGR01509">
    <property type="entry name" value="HAD-SF-IA-v3"/>
    <property type="match status" value="1"/>
</dbReference>
<dbReference type="PANTHER" id="PTHR43434:SF24">
    <property type="entry name" value="HYDROLASE-RELATED"/>
    <property type="match status" value="1"/>
</dbReference>
<accession>A0A0D6B6D2</accession>
<dbReference type="GO" id="GO:0006281">
    <property type="term" value="P:DNA repair"/>
    <property type="evidence" value="ECO:0007669"/>
    <property type="project" value="TreeGrafter"/>
</dbReference>
<dbReference type="InterPro" id="IPR050155">
    <property type="entry name" value="HAD-like_hydrolase_sf"/>
</dbReference>
<dbReference type="InterPro" id="IPR023214">
    <property type="entry name" value="HAD_sf"/>
</dbReference>
<dbReference type="SFLD" id="SFLDS00003">
    <property type="entry name" value="Haloacid_Dehalogenase"/>
    <property type="match status" value="1"/>
</dbReference>
<evidence type="ECO:0000313" key="2">
    <source>
        <dbReference type="Proteomes" id="UP000064912"/>
    </source>
</evidence>
<dbReference type="GO" id="GO:0005829">
    <property type="term" value="C:cytosol"/>
    <property type="evidence" value="ECO:0007669"/>
    <property type="project" value="TreeGrafter"/>
</dbReference>
<keyword evidence="1" id="KW-0378">Hydrolase</keyword>
<dbReference type="NCBIfam" id="TIGR01549">
    <property type="entry name" value="HAD-SF-IA-v1"/>
    <property type="match status" value="1"/>
</dbReference>
<dbReference type="eggNOG" id="COG0546">
    <property type="taxonomic scope" value="Bacteria"/>
</dbReference>
<dbReference type="InterPro" id="IPR006439">
    <property type="entry name" value="HAD-SF_hydro_IA"/>
</dbReference>
<dbReference type="Proteomes" id="UP000064912">
    <property type="component" value="Chromosome"/>
</dbReference>
<dbReference type="AlphaFoldDB" id="A0A0D6B6D2"/>
<sequence length="223" mass="23001">MTARHLAIFDVDGTLIDSQAHIAGAMEAAFAAEGLPVPAHAEVLGVVGLSLPLALEALAPDAPAERLDRMVEAYRQAFFSLRVGQAASPLFPGAAEALDALLAVDGMELGIATGKSRRGLDAILASHGLGGHFATRQVSDDHPSKPHPSMVLAALAETGVAPERAVMIGDTEFDMEMGRAAGVRTLAVAWGYHPAERLGAADAVVERFADLPAAVLALVGETA</sequence>
<dbReference type="EMBL" id="AP014800">
    <property type="protein sequence ID" value="BAQ70621.1"/>
    <property type="molecule type" value="Genomic_DNA"/>
</dbReference>
<dbReference type="KEGG" id="rsu:NHU_03488"/>
<gene>
    <name evidence="1" type="ORF">NHU_03488</name>
</gene>
<dbReference type="Gene3D" id="3.40.50.1000">
    <property type="entry name" value="HAD superfamily/HAD-like"/>
    <property type="match status" value="1"/>
</dbReference>
<dbReference type="InterPro" id="IPR041492">
    <property type="entry name" value="HAD_2"/>
</dbReference>
<evidence type="ECO:0000313" key="1">
    <source>
        <dbReference type="EMBL" id="BAQ70621.1"/>
    </source>
</evidence>